<dbReference type="EMBL" id="APVH01000042">
    <property type="protein sequence ID" value="EPX78035.1"/>
    <property type="molecule type" value="Genomic_DNA"/>
</dbReference>
<dbReference type="SUPFAM" id="SSF117143">
    <property type="entry name" value="Flagellar hook protein flgE"/>
    <property type="match status" value="1"/>
</dbReference>
<reference evidence="13" key="1">
    <citation type="journal article" date="2014" name="Stand. Genomic Sci.">
        <title>Genome sequence of the exopolysaccharide-producing Salipiger mucosus type strain (DSM 16094(T)), a moderately halophilic member of the Roseobacter clade.</title>
        <authorList>
            <person name="Riedel T."/>
            <person name="Spring S."/>
            <person name="Fiebig A."/>
            <person name="Petersen J."/>
            <person name="Kyrpides N.C."/>
            <person name="Goker M."/>
            <person name="Klenk H.P."/>
        </authorList>
    </citation>
    <scope>NUCLEOTIDE SEQUENCE [LARGE SCALE GENOMIC DNA]</scope>
    <source>
        <strain evidence="13">DSM 16094</strain>
    </source>
</reference>
<keyword evidence="13" id="KW-1185">Reference proteome</keyword>
<dbReference type="InterPro" id="IPR010930">
    <property type="entry name" value="Flg_bb/hook_C_dom"/>
</dbReference>
<proteinExistence type="inferred from homology"/>
<dbReference type="NCBIfam" id="TIGR03506">
    <property type="entry name" value="FlgEFG_subfam"/>
    <property type="match status" value="2"/>
</dbReference>
<dbReference type="PANTHER" id="PTHR30435">
    <property type="entry name" value="FLAGELLAR PROTEIN"/>
    <property type="match status" value="1"/>
</dbReference>
<evidence type="ECO:0000259" key="9">
    <source>
        <dbReference type="Pfam" id="PF00460"/>
    </source>
</evidence>
<dbReference type="InterPro" id="IPR020013">
    <property type="entry name" value="Flagellar_FlgE/F/G"/>
</dbReference>
<evidence type="ECO:0000313" key="12">
    <source>
        <dbReference type="EMBL" id="EPX78035.1"/>
    </source>
</evidence>
<keyword evidence="12" id="KW-0966">Cell projection</keyword>
<evidence type="ECO:0000256" key="2">
    <source>
        <dbReference type="ARBA" id="ARBA00009677"/>
    </source>
</evidence>
<dbReference type="RefSeq" id="WP_021120738.1">
    <property type="nucleotide sequence ID" value="NZ_KE557281.1"/>
</dbReference>
<dbReference type="Pfam" id="PF06429">
    <property type="entry name" value="Flg_bbr_C"/>
    <property type="match status" value="1"/>
</dbReference>
<dbReference type="InterPro" id="IPR001444">
    <property type="entry name" value="Flag_bb_rod_N"/>
</dbReference>
<evidence type="ECO:0000259" key="11">
    <source>
        <dbReference type="Pfam" id="PF22692"/>
    </source>
</evidence>
<accession>S9RIV1</accession>
<feature type="domain" description="Flagellar hook protein FlgE/F/G-like D1" evidence="11">
    <location>
        <begin position="96"/>
        <end position="159"/>
    </location>
</feature>
<dbReference type="GO" id="GO:0071978">
    <property type="term" value="P:bacterial-type flagellum-dependent swarming motility"/>
    <property type="evidence" value="ECO:0007669"/>
    <property type="project" value="TreeGrafter"/>
</dbReference>
<evidence type="ECO:0000256" key="7">
    <source>
        <dbReference type="NCBIfam" id="TIGR02488"/>
    </source>
</evidence>
<dbReference type="Pfam" id="PF00460">
    <property type="entry name" value="Flg_bb_rod"/>
    <property type="match status" value="1"/>
</dbReference>
<dbReference type="InterPro" id="IPR012834">
    <property type="entry name" value="FlgG_G_neg"/>
</dbReference>
<comment type="similarity">
    <text evidence="2 8">Belongs to the flagella basal body rod proteins family.</text>
</comment>
<keyword evidence="12" id="KW-0969">Cilium</keyword>
<evidence type="ECO:0000259" key="10">
    <source>
        <dbReference type="Pfam" id="PF06429"/>
    </source>
</evidence>
<dbReference type="PROSITE" id="PS00588">
    <property type="entry name" value="FLAGELLA_BB_ROD"/>
    <property type="match status" value="1"/>
</dbReference>
<dbReference type="InterPro" id="IPR053967">
    <property type="entry name" value="LlgE_F_G-like_D1"/>
</dbReference>
<comment type="subunit">
    <text evidence="5 8">The basal body constitutes a major portion of the flagellar organelle and consists of four rings (L,P,S, and M) mounted on a central rod. The rod consists of about 26 subunits of FlgG in the distal portion, and FlgB, FlgC and FlgF are thought to build up the proximal portion of the rod with about 6 subunits each.</text>
</comment>
<comment type="subcellular location">
    <subcellularLocation>
        <location evidence="1 8">Bacterial flagellum basal body</location>
    </subcellularLocation>
</comment>
<dbReference type="InterPro" id="IPR037925">
    <property type="entry name" value="FlgE/F/G-like"/>
</dbReference>
<gene>
    <name evidence="12" type="ORF">Salmuc_03357</name>
</gene>
<dbReference type="HOGENOM" id="CLU_013687_0_1_5"/>
<keyword evidence="12" id="KW-0282">Flagellum</keyword>
<comment type="caution">
    <text evidence="12">The sequence shown here is derived from an EMBL/GenBank/DDBJ whole genome shotgun (WGS) entry which is preliminary data.</text>
</comment>
<evidence type="ECO:0000256" key="4">
    <source>
        <dbReference type="ARBA" id="ARBA00023143"/>
    </source>
</evidence>
<evidence type="ECO:0000313" key="13">
    <source>
        <dbReference type="Proteomes" id="UP000015347"/>
    </source>
</evidence>
<keyword evidence="4 8" id="KW-0975">Bacterial flagellum</keyword>
<evidence type="ECO:0000256" key="1">
    <source>
        <dbReference type="ARBA" id="ARBA00004117"/>
    </source>
</evidence>
<dbReference type="Proteomes" id="UP000015347">
    <property type="component" value="Unassembled WGS sequence"/>
</dbReference>
<dbReference type="AlphaFoldDB" id="S9RIV1"/>
<protein>
    <recommendedName>
        <fullName evidence="3 7">Flagellar basal-body rod protein FlgG</fullName>
    </recommendedName>
    <alternativeName>
        <fullName evidence="6 8">Distal rod protein</fullName>
    </alternativeName>
</protein>
<dbReference type="GO" id="GO:0009426">
    <property type="term" value="C:bacterial-type flagellum basal body, distal rod"/>
    <property type="evidence" value="ECO:0007669"/>
    <property type="project" value="UniProtKB-UniRule"/>
</dbReference>
<evidence type="ECO:0000256" key="6">
    <source>
        <dbReference type="ARBA" id="ARBA00032912"/>
    </source>
</evidence>
<sequence>MKALSIAATGMQAQKTNVEVTSNNIANMNTTGFKGRRAEFQDLLYQKHDRSGALTAEGGSIRPVGVDVGLGVRAAGVTRISTQGSLAKTDNDLDMAIDGRGLFQVNMPDGSTAYTRAGAFQLSPEGMIVTNEGHEVAPGIVVPEETVDVSINQEGVVSAFVDGELEPQELGQITLTNFTNEAGLEALGGNLLQETPASGAPIAGVPGDPGFGGIRQGYVEESNVSTIQEITSLISAQRAYEMNSKVVETADQMMSTSSNIR</sequence>
<dbReference type="eggNOG" id="COG4786">
    <property type="taxonomic scope" value="Bacteria"/>
</dbReference>
<dbReference type="STRING" id="1123237.Salmuc_03357"/>
<dbReference type="OrthoDB" id="9804559at2"/>
<dbReference type="Pfam" id="PF22692">
    <property type="entry name" value="LlgE_F_G_D1"/>
    <property type="match status" value="1"/>
</dbReference>
<feature type="domain" description="Flagellar basal-body/hook protein C-terminal" evidence="10">
    <location>
        <begin position="215"/>
        <end position="260"/>
    </location>
</feature>
<feature type="domain" description="Flagellar basal body rod protein N-terminal" evidence="9">
    <location>
        <begin position="5"/>
        <end position="34"/>
    </location>
</feature>
<dbReference type="NCBIfam" id="TIGR02488">
    <property type="entry name" value="flgG_G_neg"/>
    <property type="match status" value="1"/>
</dbReference>
<name>S9RIV1_9RHOB</name>
<organism evidence="12 13">
    <name type="scientific">Salipiger mucosus DSM 16094</name>
    <dbReference type="NCBI Taxonomy" id="1123237"/>
    <lineage>
        <taxon>Bacteria</taxon>
        <taxon>Pseudomonadati</taxon>
        <taxon>Pseudomonadota</taxon>
        <taxon>Alphaproteobacteria</taxon>
        <taxon>Rhodobacterales</taxon>
        <taxon>Roseobacteraceae</taxon>
        <taxon>Salipiger</taxon>
    </lineage>
</organism>
<evidence type="ECO:0000256" key="5">
    <source>
        <dbReference type="ARBA" id="ARBA00025933"/>
    </source>
</evidence>
<evidence type="ECO:0000256" key="8">
    <source>
        <dbReference type="RuleBase" id="RU362116"/>
    </source>
</evidence>
<dbReference type="InterPro" id="IPR019776">
    <property type="entry name" value="Flagellar_basal_body_rod_CS"/>
</dbReference>
<dbReference type="PANTHER" id="PTHR30435:SF19">
    <property type="entry name" value="FLAGELLAR BASAL-BODY ROD PROTEIN FLGG"/>
    <property type="match status" value="1"/>
</dbReference>
<evidence type="ECO:0000256" key="3">
    <source>
        <dbReference type="ARBA" id="ARBA00017948"/>
    </source>
</evidence>